<comment type="caution">
    <text evidence="1">The sequence shown here is derived from an EMBL/GenBank/DDBJ whole genome shotgun (WGS) entry which is preliminary data.</text>
</comment>
<evidence type="ECO:0000313" key="2">
    <source>
        <dbReference type="Proteomes" id="UP001633002"/>
    </source>
</evidence>
<dbReference type="EMBL" id="JBJQOH010000001">
    <property type="protein sequence ID" value="KAL3700785.1"/>
    <property type="molecule type" value="Genomic_DNA"/>
</dbReference>
<keyword evidence="2" id="KW-1185">Reference proteome</keyword>
<name>A0ABD3IAQ3_9MARC</name>
<proteinExistence type="predicted"/>
<dbReference type="Proteomes" id="UP001633002">
    <property type="component" value="Unassembled WGS sequence"/>
</dbReference>
<sequence length="169" mass="18527">MQRLLLAYIDIVSWHNDLFSAYKEVTVAKDGQNLVKVLCEELNCASCTEALQMVQDRIADMECACEQLKTLALPAYQSHVTLLHAATAYRVQTSFHMTSIRYKMPGTSKFESRLGVFVEEKAAGSHKVSVVVVVMNGGAEVASGDRDGAERSRVGVWLAERSRDVASGG</sequence>
<reference evidence="1 2" key="1">
    <citation type="submission" date="2024-09" db="EMBL/GenBank/DDBJ databases">
        <title>Chromosome-scale assembly of Riccia sorocarpa.</title>
        <authorList>
            <person name="Paukszto L."/>
        </authorList>
    </citation>
    <scope>NUCLEOTIDE SEQUENCE [LARGE SCALE GENOMIC DNA]</scope>
    <source>
        <strain evidence="1">LP-2024</strain>
        <tissue evidence="1">Aerial parts of the thallus</tissue>
    </source>
</reference>
<gene>
    <name evidence="1" type="ORF">R1sor_018807</name>
</gene>
<evidence type="ECO:0000313" key="1">
    <source>
        <dbReference type="EMBL" id="KAL3700785.1"/>
    </source>
</evidence>
<dbReference type="InterPro" id="IPR008949">
    <property type="entry name" value="Isoprenoid_synthase_dom_sf"/>
</dbReference>
<dbReference type="Pfam" id="PF19086">
    <property type="entry name" value="Terpene_syn_C_2"/>
    <property type="match status" value="1"/>
</dbReference>
<organism evidence="1 2">
    <name type="scientific">Riccia sorocarpa</name>
    <dbReference type="NCBI Taxonomy" id="122646"/>
    <lineage>
        <taxon>Eukaryota</taxon>
        <taxon>Viridiplantae</taxon>
        <taxon>Streptophyta</taxon>
        <taxon>Embryophyta</taxon>
        <taxon>Marchantiophyta</taxon>
        <taxon>Marchantiopsida</taxon>
        <taxon>Marchantiidae</taxon>
        <taxon>Marchantiales</taxon>
        <taxon>Ricciaceae</taxon>
        <taxon>Riccia</taxon>
    </lineage>
</organism>
<protein>
    <submittedName>
        <fullName evidence="1">Uncharacterized protein</fullName>
    </submittedName>
</protein>
<dbReference type="Gene3D" id="1.10.600.10">
    <property type="entry name" value="Farnesyl Diphosphate Synthase"/>
    <property type="match status" value="1"/>
</dbReference>
<dbReference type="AlphaFoldDB" id="A0ABD3IAQ3"/>
<dbReference type="SUPFAM" id="SSF48576">
    <property type="entry name" value="Terpenoid synthases"/>
    <property type="match status" value="1"/>
</dbReference>
<accession>A0ABD3IAQ3</accession>